<name>A0A517N2N9_9BACT</name>
<reference evidence="7 8" key="1">
    <citation type="submission" date="2019-02" db="EMBL/GenBank/DDBJ databases">
        <title>Deep-cultivation of Planctomycetes and their phenomic and genomic characterization uncovers novel biology.</title>
        <authorList>
            <person name="Wiegand S."/>
            <person name="Jogler M."/>
            <person name="Boedeker C."/>
            <person name="Pinto D."/>
            <person name="Vollmers J."/>
            <person name="Rivas-Marin E."/>
            <person name="Kohn T."/>
            <person name="Peeters S.H."/>
            <person name="Heuer A."/>
            <person name="Rast P."/>
            <person name="Oberbeckmann S."/>
            <person name="Bunk B."/>
            <person name="Jeske O."/>
            <person name="Meyerdierks A."/>
            <person name="Storesund J.E."/>
            <person name="Kallscheuer N."/>
            <person name="Luecker S."/>
            <person name="Lage O.M."/>
            <person name="Pohl T."/>
            <person name="Merkel B.J."/>
            <person name="Hornburger P."/>
            <person name="Mueller R.-W."/>
            <person name="Bruemmer F."/>
            <person name="Labrenz M."/>
            <person name="Spormann A.M."/>
            <person name="Op den Camp H."/>
            <person name="Overmann J."/>
            <person name="Amann R."/>
            <person name="Jetten M.S.M."/>
            <person name="Mascher T."/>
            <person name="Medema M.H."/>
            <person name="Devos D.P."/>
            <person name="Kaster A.-K."/>
            <person name="Ovreas L."/>
            <person name="Rohde M."/>
            <person name="Galperin M.Y."/>
            <person name="Jogler C."/>
        </authorList>
    </citation>
    <scope>NUCLEOTIDE SEQUENCE [LARGE SCALE GENOMIC DNA]</scope>
    <source>
        <strain evidence="7 8">HG15A2</strain>
    </source>
</reference>
<sequence length="246" mass="27584">MPDLTNALIKAARKLSKTVDTLSFAEPVTHVYNPLSYARGAHEQYLHLANPKGARVLFLGMNPGPWGMAQTGVPFGQIETVRDWLKIDAKISRTKIEHPAGEHPKRPIQGLECQRNEVSGERLWGLFREKFKTPKKFFAQHFVTNYCPLVFMETSGKNRTPDKLPAAERAPLDAACDEHLRTLLKTLQPKFAIGVGVYAEKCLQRVNENEAINITRILHPSPASPLANRGWAEQATKQLVEAGIWK</sequence>
<dbReference type="GO" id="GO:0006284">
    <property type="term" value="P:base-excision repair"/>
    <property type="evidence" value="ECO:0007669"/>
    <property type="project" value="InterPro"/>
</dbReference>
<comment type="similarity">
    <text evidence="1">Belongs to the uracil-DNA glycosylase (UDG) superfamily. SMUG1 family.</text>
</comment>
<dbReference type="RefSeq" id="WP_145063583.1">
    <property type="nucleotide sequence ID" value="NZ_CP036263.1"/>
</dbReference>
<dbReference type="GO" id="GO:0003677">
    <property type="term" value="F:DNA binding"/>
    <property type="evidence" value="ECO:0007669"/>
    <property type="project" value="UniProtKB-KW"/>
</dbReference>
<keyword evidence="3" id="KW-0378">Hydrolase</keyword>
<dbReference type="PANTHER" id="PTHR13235">
    <property type="entry name" value="SINGLE-STRAND SELECTIVE MONOFUNCTIONAL URACIL DNA GLYCOSYLASE"/>
    <property type="match status" value="1"/>
</dbReference>
<keyword evidence="2" id="KW-0227">DNA damage</keyword>
<dbReference type="CDD" id="cd19374">
    <property type="entry name" value="UDG-F3_SMUG1-like"/>
    <property type="match status" value="1"/>
</dbReference>
<keyword evidence="4" id="KW-0238">DNA-binding</keyword>
<evidence type="ECO:0000256" key="5">
    <source>
        <dbReference type="ARBA" id="ARBA00023204"/>
    </source>
</evidence>
<dbReference type="Pfam" id="PF03167">
    <property type="entry name" value="UDG"/>
    <property type="match status" value="1"/>
</dbReference>
<evidence type="ECO:0000313" key="7">
    <source>
        <dbReference type="EMBL" id="QDT01410.1"/>
    </source>
</evidence>
<evidence type="ECO:0000256" key="4">
    <source>
        <dbReference type="ARBA" id="ARBA00023125"/>
    </source>
</evidence>
<proteinExistence type="inferred from homology"/>
<keyword evidence="8" id="KW-1185">Reference proteome</keyword>
<keyword evidence="5" id="KW-0234">DNA repair</keyword>
<feature type="domain" description="Uracil-DNA glycosylase-like" evidence="6">
    <location>
        <begin position="50"/>
        <end position="224"/>
    </location>
</feature>
<protein>
    <submittedName>
        <fullName evidence="7">Uracil DNA glycosylase superfamily protein</fullName>
    </submittedName>
</protein>
<evidence type="ECO:0000259" key="6">
    <source>
        <dbReference type="Pfam" id="PF03167"/>
    </source>
</evidence>
<dbReference type="PANTHER" id="PTHR13235:SF2">
    <property type="entry name" value="SINGLE-STRAND SELECTIVE MONOFUNCTIONAL URACIL DNA GLYCOSYLASE"/>
    <property type="match status" value="1"/>
</dbReference>
<dbReference type="InterPro" id="IPR039134">
    <property type="entry name" value="SMUG1"/>
</dbReference>
<evidence type="ECO:0000256" key="2">
    <source>
        <dbReference type="ARBA" id="ARBA00022763"/>
    </source>
</evidence>
<dbReference type="InterPro" id="IPR005122">
    <property type="entry name" value="Uracil-DNA_glycosylase-like"/>
</dbReference>
<evidence type="ECO:0000256" key="3">
    <source>
        <dbReference type="ARBA" id="ARBA00022801"/>
    </source>
</evidence>
<dbReference type="GO" id="GO:0000703">
    <property type="term" value="F:oxidized pyrimidine nucleobase lesion DNA N-glycosylase activity"/>
    <property type="evidence" value="ECO:0007669"/>
    <property type="project" value="TreeGrafter"/>
</dbReference>
<dbReference type="EMBL" id="CP036263">
    <property type="protein sequence ID" value="QDT01410.1"/>
    <property type="molecule type" value="Genomic_DNA"/>
</dbReference>
<dbReference type="AlphaFoldDB" id="A0A517N2N9"/>
<dbReference type="KEGG" id="amob:HG15A2_47520"/>
<accession>A0A517N2N9</accession>
<organism evidence="7 8">
    <name type="scientific">Adhaeretor mobilis</name>
    <dbReference type="NCBI Taxonomy" id="1930276"/>
    <lineage>
        <taxon>Bacteria</taxon>
        <taxon>Pseudomonadati</taxon>
        <taxon>Planctomycetota</taxon>
        <taxon>Planctomycetia</taxon>
        <taxon>Pirellulales</taxon>
        <taxon>Lacipirellulaceae</taxon>
        <taxon>Adhaeretor</taxon>
    </lineage>
</organism>
<evidence type="ECO:0000313" key="8">
    <source>
        <dbReference type="Proteomes" id="UP000319852"/>
    </source>
</evidence>
<dbReference type="Proteomes" id="UP000319852">
    <property type="component" value="Chromosome"/>
</dbReference>
<dbReference type="Gene3D" id="3.40.470.10">
    <property type="entry name" value="Uracil-DNA glycosylase-like domain"/>
    <property type="match status" value="1"/>
</dbReference>
<gene>
    <name evidence="7" type="ORF">HG15A2_47520</name>
</gene>
<dbReference type="InterPro" id="IPR036895">
    <property type="entry name" value="Uracil-DNA_glycosylase-like_sf"/>
</dbReference>
<dbReference type="FunFam" id="3.40.470.10:FF:000005">
    <property type="entry name" value="Single-strand selective monofunctional uracil DNA glycosylase"/>
    <property type="match status" value="1"/>
</dbReference>
<dbReference type="OrthoDB" id="267598at2"/>
<evidence type="ECO:0000256" key="1">
    <source>
        <dbReference type="ARBA" id="ARBA00007889"/>
    </source>
</evidence>
<dbReference type="GO" id="GO:0017065">
    <property type="term" value="F:single-strand selective uracil DNA N-glycosylase activity"/>
    <property type="evidence" value="ECO:0007669"/>
    <property type="project" value="InterPro"/>
</dbReference>
<dbReference type="SUPFAM" id="SSF52141">
    <property type="entry name" value="Uracil-DNA glycosylase-like"/>
    <property type="match status" value="1"/>
</dbReference>